<protein>
    <submittedName>
        <fullName evidence="2">Uncharacterized protein</fullName>
    </submittedName>
</protein>
<proteinExistence type="predicted"/>
<keyword evidence="3" id="KW-1185">Reference proteome</keyword>
<sequence>MYLESLPTASLTHVVAAGLVTEYDNLFMNIFLPLHFQLYPKEGSPLSDRDNDGVADIFNSAPDNPNVQ</sequence>
<organism evidence="2 3">
    <name type="scientific">Neotamlana sargassicola</name>
    <dbReference type="NCBI Taxonomy" id="2883125"/>
    <lineage>
        <taxon>Bacteria</taxon>
        <taxon>Pseudomonadati</taxon>
        <taxon>Bacteroidota</taxon>
        <taxon>Flavobacteriia</taxon>
        <taxon>Flavobacteriales</taxon>
        <taxon>Flavobacteriaceae</taxon>
        <taxon>Neotamlana</taxon>
    </lineage>
</organism>
<comment type="caution">
    <text evidence="2">The sequence shown here is derived from an EMBL/GenBank/DDBJ whole genome shotgun (WGS) entry which is preliminary data.</text>
</comment>
<evidence type="ECO:0000313" key="3">
    <source>
        <dbReference type="Proteomes" id="UP001139286"/>
    </source>
</evidence>
<gene>
    <name evidence="2" type="ORF">LG651_14865</name>
</gene>
<name>A0A9X1I820_9FLAO</name>
<evidence type="ECO:0000256" key="1">
    <source>
        <dbReference type="SAM" id="MobiDB-lite"/>
    </source>
</evidence>
<feature type="region of interest" description="Disordered" evidence="1">
    <location>
        <begin position="44"/>
        <end position="68"/>
    </location>
</feature>
<dbReference type="EMBL" id="JAJAPX010000006">
    <property type="protein sequence ID" value="MCB4809535.1"/>
    <property type="molecule type" value="Genomic_DNA"/>
</dbReference>
<reference evidence="2" key="1">
    <citation type="submission" date="2021-10" db="EMBL/GenBank/DDBJ databases">
        <title>Tamlana sargassums sp. nov., and Tamlana laminarinivorans sp. nov., two new bacteria isolated from the brown alga.</title>
        <authorList>
            <person name="Li J."/>
        </authorList>
    </citation>
    <scope>NUCLEOTIDE SEQUENCE</scope>
    <source>
        <strain evidence="2">62-3</strain>
    </source>
</reference>
<accession>A0A9X1I820</accession>
<evidence type="ECO:0000313" key="2">
    <source>
        <dbReference type="EMBL" id="MCB4809535.1"/>
    </source>
</evidence>
<dbReference type="Proteomes" id="UP001139286">
    <property type="component" value="Unassembled WGS sequence"/>
</dbReference>
<dbReference type="AlphaFoldDB" id="A0A9X1I820"/>
<dbReference type="RefSeq" id="WP_226696893.1">
    <property type="nucleotide sequence ID" value="NZ_JAJAPX010000006.1"/>
</dbReference>